<dbReference type="InterPro" id="IPR030456">
    <property type="entry name" value="TF_fork_head_CS_2"/>
</dbReference>
<evidence type="ECO:0000313" key="11">
    <source>
        <dbReference type="Proteomes" id="UP000663879"/>
    </source>
</evidence>
<dbReference type="GO" id="GO:0005634">
    <property type="term" value="C:nucleus"/>
    <property type="evidence" value="ECO:0007669"/>
    <property type="project" value="UniProtKB-SubCell"/>
</dbReference>
<evidence type="ECO:0000256" key="4">
    <source>
        <dbReference type="ARBA" id="ARBA00023125"/>
    </source>
</evidence>
<reference evidence="10" key="1">
    <citation type="submission" date="2021-02" db="EMBL/GenBank/DDBJ databases">
        <authorList>
            <person name="Nowell W R."/>
        </authorList>
    </citation>
    <scope>NUCLEOTIDE SEQUENCE</scope>
    <source>
        <strain evidence="10">Ploen Becks lab</strain>
    </source>
</reference>
<accession>A0A813UF97</accession>
<feature type="compositionally biased region" description="Low complexity" evidence="8">
    <location>
        <begin position="92"/>
        <end position="112"/>
    </location>
</feature>
<dbReference type="GO" id="GO:0043565">
    <property type="term" value="F:sequence-specific DNA binding"/>
    <property type="evidence" value="ECO:0007669"/>
    <property type="project" value="InterPro"/>
</dbReference>
<evidence type="ECO:0000256" key="7">
    <source>
        <dbReference type="PROSITE-ProRule" id="PRU00089"/>
    </source>
</evidence>
<feature type="region of interest" description="Disordered" evidence="8">
    <location>
        <begin position="292"/>
        <end position="315"/>
    </location>
</feature>
<feature type="region of interest" description="Disordered" evidence="8">
    <location>
        <begin position="475"/>
        <end position="530"/>
    </location>
</feature>
<feature type="region of interest" description="Disordered" evidence="8">
    <location>
        <begin position="39"/>
        <end position="112"/>
    </location>
</feature>
<keyword evidence="4 7" id="KW-0238">DNA-binding</keyword>
<evidence type="ECO:0000256" key="5">
    <source>
        <dbReference type="ARBA" id="ARBA00023163"/>
    </source>
</evidence>
<dbReference type="Proteomes" id="UP000663879">
    <property type="component" value="Unassembled WGS sequence"/>
</dbReference>
<dbReference type="SMART" id="SM00339">
    <property type="entry name" value="FH"/>
    <property type="match status" value="1"/>
</dbReference>
<dbReference type="GO" id="GO:0003700">
    <property type="term" value="F:DNA-binding transcription factor activity"/>
    <property type="evidence" value="ECO:0007669"/>
    <property type="project" value="InterPro"/>
</dbReference>
<dbReference type="Gene3D" id="1.10.10.10">
    <property type="entry name" value="Winged helix-like DNA-binding domain superfamily/Winged helix DNA-binding domain"/>
    <property type="match status" value="1"/>
</dbReference>
<evidence type="ECO:0000256" key="3">
    <source>
        <dbReference type="ARBA" id="ARBA00023015"/>
    </source>
</evidence>
<keyword evidence="3" id="KW-0805">Transcription regulation</keyword>
<feature type="compositionally biased region" description="Polar residues" evidence="8">
    <location>
        <begin position="513"/>
        <end position="530"/>
    </location>
</feature>
<dbReference type="PROSITE" id="PS00658">
    <property type="entry name" value="FORK_HEAD_2"/>
    <property type="match status" value="1"/>
</dbReference>
<dbReference type="PANTHER" id="PTHR45767">
    <property type="entry name" value="FORKHEAD BOX PROTEIN O"/>
    <property type="match status" value="1"/>
</dbReference>
<dbReference type="InterPro" id="IPR036388">
    <property type="entry name" value="WH-like_DNA-bd_sf"/>
</dbReference>
<dbReference type="Pfam" id="PF00250">
    <property type="entry name" value="Forkhead"/>
    <property type="match status" value="1"/>
</dbReference>
<feature type="compositionally biased region" description="Basic and acidic residues" evidence="8">
    <location>
        <begin position="45"/>
        <end position="75"/>
    </location>
</feature>
<dbReference type="InterPro" id="IPR036390">
    <property type="entry name" value="WH_DNA-bd_sf"/>
</dbReference>
<dbReference type="PRINTS" id="PR00053">
    <property type="entry name" value="FORKHEAD"/>
</dbReference>
<proteinExistence type="predicted"/>
<sequence>MTTNTNPTDSFYQAAFTSNFATTPGFFLDNNQLLSLSYQSPYGHENSESNKKQKLSDNDCHESDTKRQKIADTREFNYFSSQPPPPPPPPLSLGSNSSPSSNESSSPNYPLNQQYQFNYTDYQKPFPTIIQTTVIDDLNRIDNVYIKKSKRDPIAEYDSELAESIEYELGLKKQNGPRKNSWGNLSYAELITRAIESSAEQRLTLSQIYDWIIKYVPYFKEKFDRTSSAGWKNSIRHNLSLHNRFIRVQNESSGKSSWWMINPDVSKYAINPTADNQEDFLMDNFKEKIDNNNKIKSDKNKTKKTHPNDTIFDEKTDKLLKKPSNKSKNVKKGKSVKKSDTAIKTVKPDLSTLDSPISTSPSNFSNQNILRSALQKPSNSPPTPTATPNSLNYRNFNADFYQNPIGYSTVEYSYQTNGLNNNSNNNNTANSKNSQFYNYQCLSNNQAYSAKSSYMMPPVTSGYFNPNYQKISNGVSSPVSTASTTSTSSTPYDLSSNNRINNSTTNNNNNNNKPNQPSLPGTPTSLLSTNSSVISTNLNNTNAYDDFSELFKAQMHNTSQNSYAYNNQSHQMTNVTNNVTPIGCFYGN</sequence>
<evidence type="ECO:0000256" key="8">
    <source>
        <dbReference type="SAM" id="MobiDB-lite"/>
    </source>
</evidence>
<dbReference type="OrthoDB" id="5954824at2759"/>
<name>A0A813UF97_9BILA</name>
<comment type="caution">
    <text evidence="10">The sequence shown here is derived from an EMBL/GenBank/DDBJ whole genome shotgun (WGS) entry which is preliminary data.</text>
</comment>
<feature type="DNA-binding region" description="Fork-head" evidence="7">
    <location>
        <begin position="182"/>
        <end position="264"/>
    </location>
</feature>
<keyword evidence="11" id="KW-1185">Reference proteome</keyword>
<dbReference type="EMBL" id="CAJNOC010000970">
    <property type="protein sequence ID" value="CAF0822650.1"/>
    <property type="molecule type" value="Genomic_DNA"/>
</dbReference>
<dbReference type="GO" id="GO:0005737">
    <property type="term" value="C:cytoplasm"/>
    <property type="evidence" value="ECO:0007669"/>
    <property type="project" value="UniProtKB-SubCell"/>
</dbReference>
<feature type="compositionally biased region" description="Low complexity" evidence="8">
    <location>
        <begin position="475"/>
        <end position="512"/>
    </location>
</feature>
<evidence type="ECO:0000256" key="1">
    <source>
        <dbReference type="ARBA" id="ARBA00004496"/>
    </source>
</evidence>
<evidence type="ECO:0000256" key="6">
    <source>
        <dbReference type="ARBA" id="ARBA00023242"/>
    </source>
</evidence>
<evidence type="ECO:0000256" key="2">
    <source>
        <dbReference type="ARBA" id="ARBA00022490"/>
    </source>
</evidence>
<dbReference type="SUPFAM" id="SSF46785">
    <property type="entry name" value="Winged helix' DNA-binding domain"/>
    <property type="match status" value="1"/>
</dbReference>
<evidence type="ECO:0000259" key="9">
    <source>
        <dbReference type="PROSITE" id="PS50039"/>
    </source>
</evidence>
<organism evidence="10 11">
    <name type="scientific">Brachionus calyciflorus</name>
    <dbReference type="NCBI Taxonomy" id="104777"/>
    <lineage>
        <taxon>Eukaryota</taxon>
        <taxon>Metazoa</taxon>
        <taxon>Spiralia</taxon>
        <taxon>Gnathifera</taxon>
        <taxon>Rotifera</taxon>
        <taxon>Eurotatoria</taxon>
        <taxon>Monogononta</taxon>
        <taxon>Pseudotrocha</taxon>
        <taxon>Ploima</taxon>
        <taxon>Brachionidae</taxon>
        <taxon>Brachionus</taxon>
    </lineage>
</organism>
<keyword evidence="5" id="KW-0804">Transcription</keyword>
<comment type="subcellular location">
    <subcellularLocation>
        <location evidence="1">Cytoplasm</location>
    </subcellularLocation>
    <subcellularLocation>
        <location evidence="7">Nucleus</location>
    </subcellularLocation>
</comment>
<dbReference type="InterPro" id="IPR001766">
    <property type="entry name" value="Fork_head_dom"/>
</dbReference>
<protein>
    <recommendedName>
        <fullName evidence="9">Fork-head domain-containing protein</fullName>
    </recommendedName>
</protein>
<dbReference type="PROSITE" id="PS50039">
    <property type="entry name" value="FORK_HEAD_3"/>
    <property type="match status" value="1"/>
</dbReference>
<keyword evidence="6 7" id="KW-0539">Nucleus</keyword>
<gene>
    <name evidence="10" type="ORF">OXX778_LOCUS7551</name>
</gene>
<evidence type="ECO:0000313" key="10">
    <source>
        <dbReference type="EMBL" id="CAF0822650.1"/>
    </source>
</evidence>
<feature type="compositionally biased region" description="Pro residues" evidence="8">
    <location>
        <begin position="82"/>
        <end position="91"/>
    </location>
</feature>
<dbReference type="AlphaFoldDB" id="A0A813UF97"/>
<feature type="domain" description="Fork-head" evidence="9">
    <location>
        <begin position="182"/>
        <end position="264"/>
    </location>
</feature>
<dbReference type="FunFam" id="1.10.10.10:FF:000032">
    <property type="entry name" value="Forkhead box protein O4"/>
    <property type="match status" value="1"/>
</dbReference>
<keyword evidence="2" id="KW-0963">Cytoplasm</keyword>